<evidence type="ECO:0000256" key="2">
    <source>
        <dbReference type="ARBA" id="ARBA00023125"/>
    </source>
</evidence>
<evidence type="ECO:0000256" key="1">
    <source>
        <dbReference type="ARBA" id="ARBA00023015"/>
    </source>
</evidence>
<proteinExistence type="predicted"/>
<keyword evidence="3" id="KW-0804">Transcription</keyword>
<name>A0A7W9CUH7_9HYPH</name>
<dbReference type="Gene3D" id="1.10.10.60">
    <property type="entry name" value="Homeodomain-like"/>
    <property type="match status" value="1"/>
</dbReference>
<comment type="caution">
    <text evidence="5">The sequence shown here is derived from an EMBL/GenBank/DDBJ whole genome shotgun (WGS) entry which is preliminary data.</text>
</comment>
<dbReference type="Proteomes" id="UP000523821">
    <property type="component" value="Unassembled WGS sequence"/>
</dbReference>
<feature type="domain" description="HTH araC/xylS-type" evidence="4">
    <location>
        <begin position="222"/>
        <end position="320"/>
    </location>
</feature>
<dbReference type="GO" id="GO:0043565">
    <property type="term" value="F:sequence-specific DNA binding"/>
    <property type="evidence" value="ECO:0007669"/>
    <property type="project" value="InterPro"/>
</dbReference>
<dbReference type="InterPro" id="IPR050204">
    <property type="entry name" value="AraC_XylS_family_regulators"/>
</dbReference>
<dbReference type="InterPro" id="IPR020449">
    <property type="entry name" value="Tscrpt_reg_AraC-type_HTH"/>
</dbReference>
<protein>
    <submittedName>
        <fullName evidence="5">AraC-like DNA-binding protein</fullName>
    </submittedName>
</protein>
<dbReference type="PANTHER" id="PTHR46796">
    <property type="entry name" value="HTH-TYPE TRANSCRIPTIONAL ACTIVATOR RHAS-RELATED"/>
    <property type="match status" value="1"/>
</dbReference>
<dbReference type="AlphaFoldDB" id="A0A7W9CUH7"/>
<dbReference type="SMART" id="SM00342">
    <property type="entry name" value="HTH_ARAC"/>
    <property type="match status" value="1"/>
</dbReference>
<evidence type="ECO:0000313" key="5">
    <source>
        <dbReference type="EMBL" id="MBB5751846.1"/>
    </source>
</evidence>
<dbReference type="PRINTS" id="PR00032">
    <property type="entry name" value="HTHARAC"/>
</dbReference>
<sequence length="323" mass="35442">MHDHSSKSFEPKAGDALTEMLRGLRLDGVDYSRYRMAEPWSLAFPAQPAARLYFVSHVGCYLRCGDGPWMALRPGDGILLPHGTAHRLASTPDLPPAEPESCRRAPICGNVYAVDGGAPDAADGSVATLFCAILHFNMDPMHPLMRLMPEVMRTWDLAQYEPALPHLMEAMAREAELDRVGAAGILARLADVLAASLIRTWVERGCGEPTGWLAAVREPDVGRVLAAIHLKPDEDWTVEALAQVMGASRSGFAKRFADVVGETPARYVLGVRMHQARLWLERDRMRVTTVAERLGYESEAAFSRAFKRVVGAPPSRFRAAAEA</sequence>
<dbReference type="SUPFAM" id="SSF46689">
    <property type="entry name" value="Homeodomain-like"/>
    <property type="match status" value="2"/>
</dbReference>
<dbReference type="Pfam" id="PF12852">
    <property type="entry name" value="Cupin_6"/>
    <property type="match status" value="1"/>
</dbReference>
<keyword evidence="2 5" id="KW-0238">DNA-binding</keyword>
<evidence type="ECO:0000259" key="4">
    <source>
        <dbReference type="PROSITE" id="PS01124"/>
    </source>
</evidence>
<dbReference type="InterPro" id="IPR009057">
    <property type="entry name" value="Homeodomain-like_sf"/>
</dbReference>
<gene>
    <name evidence="5" type="ORF">GGQ63_000898</name>
</gene>
<dbReference type="InterPro" id="IPR018062">
    <property type="entry name" value="HTH_AraC-typ_CS"/>
</dbReference>
<accession>A0A7W9CUH7</accession>
<dbReference type="InterPro" id="IPR032783">
    <property type="entry name" value="AraC_lig"/>
</dbReference>
<dbReference type="RefSeq" id="WP_183852984.1">
    <property type="nucleotide sequence ID" value="NZ_JACHOO010000002.1"/>
</dbReference>
<dbReference type="PROSITE" id="PS01124">
    <property type="entry name" value="HTH_ARAC_FAMILY_2"/>
    <property type="match status" value="1"/>
</dbReference>
<dbReference type="PROSITE" id="PS00041">
    <property type="entry name" value="HTH_ARAC_FAMILY_1"/>
    <property type="match status" value="1"/>
</dbReference>
<dbReference type="Pfam" id="PF12833">
    <property type="entry name" value="HTH_18"/>
    <property type="match status" value="1"/>
</dbReference>
<keyword evidence="1" id="KW-0805">Transcription regulation</keyword>
<reference evidence="5 6" key="1">
    <citation type="submission" date="2020-08" db="EMBL/GenBank/DDBJ databases">
        <title>Genomic Encyclopedia of Type Strains, Phase IV (KMG-IV): sequencing the most valuable type-strain genomes for metagenomic binning, comparative biology and taxonomic classification.</title>
        <authorList>
            <person name="Goeker M."/>
        </authorList>
    </citation>
    <scope>NUCLEOTIDE SEQUENCE [LARGE SCALE GENOMIC DNA]</scope>
    <source>
        <strain evidence="5 6">DSM 16268</strain>
    </source>
</reference>
<dbReference type="InterPro" id="IPR018060">
    <property type="entry name" value="HTH_AraC"/>
</dbReference>
<evidence type="ECO:0000256" key="3">
    <source>
        <dbReference type="ARBA" id="ARBA00023163"/>
    </source>
</evidence>
<dbReference type="GO" id="GO:0003700">
    <property type="term" value="F:DNA-binding transcription factor activity"/>
    <property type="evidence" value="ECO:0007669"/>
    <property type="project" value="InterPro"/>
</dbReference>
<organism evidence="5 6">
    <name type="scientific">Prosthecomicrobium pneumaticum</name>
    <dbReference type="NCBI Taxonomy" id="81895"/>
    <lineage>
        <taxon>Bacteria</taxon>
        <taxon>Pseudomonadati</taxon>
        <taxon>Pseudomonadota</taxon>
        <taxon>Alphaproteobacteria</taxon>
        <taxon>Hyphomicrobiales</taxon>
        <taxon>Kaistiaceae</taxon>
        <taxon>Prosthecomicrobium</taxon>
    </lineage>
</organism>
<evidence type="ECO:0000313" key="6">
    <source>
        <dbReference type="Proteomes" id="UP000523821"/>
    </source>
</evidence>
<keyword evidence="6" id="KW-1185">Reference proteome</keyword>
<dbReference type="PANTHER" id="PTHR46796:SF7">
    <property type="entry name" value="ARAC FAMILY TRANSCRIPTIONAL REGULATOR"/>
    <property type="match status" value="1"/>
</dbReference>
<dbReference type="EMBL" id="JACHOO010000002">
    <property type="protein sequence ID" value="MBB5751846.1"/>
    <property type="molecule type" value="Genomic_DNA"/>
</dbReference>